<keyword evidence="2" id="KW-1185">Reference proteome</keyword>
<name>A0ABV8EIA0_9BACT</name>
<proteinExistence type="predicted"/>
<dbReference type="Proteomes" id="UP001595766">
    <property type="component" value="Unassembled WGS sequence"/>
</dbReference>
<sequence length="111" mass="13066">MELIRKIERLELLIKLVKEQRTGSPDQFAQRLGMSRAKLYLVLEELRDEGVEIGFCKKVRSFCFKSGEITFKFSWEIVTDEELQNLDGGFGKIQPFNVFGINYVFYYIQKN</sequence>
<keyword evidence="1" id="KW-0238">DNA-binding</keyword>
<comment type="caution">
    <text evidence="1">The sequence shown here is derived from an EMBL/GenBank/DDBJ whole genome shotgun (WGS) entry which is preliminary data.</text>
</comment>
<gene>
    <name evidence="1" type="ORF">ACFOUP_06495</name>
</gene>
<dbReference type="RefSeq" id="WP_241292917.1">
    <property type="nucleotide sequence ID" value="NZ_JAKZGR010000004.1"/>
</dbReference>
<reference evidence="2" key="1">
    <citation type="journal article" date="2019" name="Int. J. Syst. Evol. Microbiol.">
        <title>The Global Catalogue of Microorganisms (GCM) 10K type strain sequencing project: providing services to taxonomists for standard genome sequencing and annotation.</title>
        <authorList>
            <consortium name="The Broad Institute Genomics Platform"/>
            <consortium name="The Broad Institute Genome Sequencing Center for Infectious Disease"/>
            <person name="Wu L."/>
            <person name="Ma J."/>
        </authorList>
    </citation>
    <scope>NUCLEOTIDE SEQUENCE [LARGE SCALE GENOMIC DNA]</scope>
    <source>
        <strain evidence="2">CECT 8551</strain>
    </source>
</reference>
<dbReference type="EMBL" id="JBHSAV010000017">
    <property type="protein sequence ID" value="MFC3976018.1"/>
    <property type="molecule type" value="Genomic_DNA"/>
</dbReference>
<evidence type="ECO:0000313" key="1">
    <source>
        <dbReference type="EMBL" id="MFC3976018.1"/>
    </source>
</evidence>
<accession>A0ABV8EIA0</accession>
<evidence type="ECO:0000313" key="2">
    <source>
        <dbReference type="Proteomes" id="UP001595766"/>
    </source>
</evidence>
<organism evidence="1 2">
    <name type="scientific">Belliella kenyensis</name>
    <dbReference type="NCBI Taxonomy" id="1472724"/>
    <lineage>
        <taxon>Bacteria</taxon>
        <taxon>Pseudomonadati</taxon>
        <taxon>Bacteroidota</taxon>
        <taxon>Cytophagia</taxon>
        <taxon>Cytophagales</taxon>
        <taxon>Cyclobacteriaceae</taxon>
        <taxon>Belliella</taxon>
    </lineage>
</organism>
<dbReference type="GO" id="GO:0003677">
    <property type="term" value="F:DNA binding"/>
    <property type="evidence" value="ECO:0007669"/>
    <property type="project" value="UniProtKB-KW"/>
</dbReference>
<protein>
    <submittedName>
        <fullName evidence="1">DNA-binding protein</fullName>
    </submittedName>
</protein>